<evidence type="ECO:0000313" key="19">
    <source>
        <dbReference type="Proteomes" id="UP001279410"/>
    </source>
</evidence>
<evidence type="ECO:0000256" key="9">
    <source>
        <dbReference type="ARBA" id="ARBA00023180"/>
    </source>
</evidence>
<feature type="domain" description="Serpin" evidence="17">
    <location>
        <begin position="245"/>
        <end position="608"/>
    </location>
</feature>
<dbReference type="InterPro" id="IPR042178">
    <property type="entry name" value="Serpin_sf_1"/>
</dbReference>
<dbReference type="SMART" id="SM00093">
    <property type="entry name" value="SERPIN"/>
    <property type="match status" value="1"/>
</dbReference>
<protein>
    <recommendedName>
        <fullName evidence="4">Angiotensinogen</fullName>
    </recommendedName>
    <alternativeName>
        <fullName evidence="13">Serpin A8</fullName>
    </alternativeName>
</protein>
<dbReference type="GO" id="GO:0005615">
    <property type="term" value="C:extracellular space"/>
    <property type="evidence" value="ECO:0007669"/>
    <property type="project" value="InterPro"/>
</dbReference>
<evidence type="ECO:0000256" key="7">
    <source>
        <dbReference type="ARBA" id="ARBA00022858"/>
    </source>
</evidence>
<evidence type="ECO:0000259" key="17">
    <source>
        <dbReference type="SMART" id="SM00093"/>
    </source>
</evidence>
<dbReference type="EMBL" id="BRZM01000065">
    <property type="protein sequence ID" value="GLD64009.1"/>
    <property type="molecule type" value="Genomic_DNA"/>
</dbReference>
<dbReference type="GO" id="GO:0004867">
    <property type="term" value="F:serine-type endopeptidase inhibitor activity"/>
    <property type="evidence" value="ECO:0007669"/>
    <property type="project" value="InterPro"/>
</dbReference>
<comment type="function">
    <text evidence="14">Acts directly on vascular smooth muscle as a potent vasoconstrictor, affects cardiac contractility and heart rate through its action on the sympathetic nervous system, and alters renal sodium and water absorption through its ability to stimulate the zona glomerulosa cells of the adrenal cortex to synthesize and secrete aldosterone. Acts by binding to angiotensin receptors AGTR1 and AGTR2. Also binds the DEAR/FBXW7-AS1 receptor.</text>
</comment>
<dbReference type="Gene3D" id="3.30.497.10">
    <property type="entry name" value="Antithrombin, subunit I, domain 2"/>
    <property type="match status" value="1"/>
</dbReference>
<keyword evidence="8" id="KW-1015">Disulfide bond</keyword>
<keyword evidence="5" id="KW-0964">Secreted</keyword>
<dbReference type="Gene3D" id="2.30.39.10">
    <property type="entry name" value="Alpha-1-antitrypsin, domain 1"/>
    <property type="match status" value="1"/>
</dbReference>
<reference evidence="18" key="1">
    <citation type="submission" date="2022-08" db="EMBL/GenBank/DDBJ databases">
        <title>Genome sequencing of akame (Lates japonicus).</title>
        <authorList>
            <person name="Hashiguchi Y."/>
            <person name="Takahashi H."/>
        </authorList>
    </citation>
    <scope>NUCLEOTIDE SEQUENCE</scope>
    <source>
        <strain evidence="18">Kochi</strain>
    </source>
</reference>
<comment type="subcellular location">
    <subcellularLocation>
        <location evidence="2">Secreted</location>
    </subcellularLocation>
</comment>
<comment type="function">
    <text evidence="12">Is a ligand for the G-protein coupled receptor MAS1. Has vasodilator and antidiuretic effects. Has an antithrombotic effect that involves MAS1-mediated release of nitric oxide from platelets.</text>
</comment>
<comment type="similarity">
    <text evidence="3 15">Belongs to the serpin family.</text>
</comment>
<dbReference type="InterPro" id="IPR000227">
    <property type="entry name" value="Angiotensinogen"/>
</dbReference>
<sequence>MMLILTPGRTSGWGYTEGEHHRDWPVLLGLLTLTYRDAANSTASLNATPSSQIVCMDPRHFVPRSFKEDSEAIQATGRQHFKPERDLLYRSFMWIEANCSDGSTEPTQQQPVSTKRGVSHGSRAPDSMLLWLISNQSGSTVSGWLGLSKGAEESGPHSAAAAATAAAAAAHTGKNNFKVTYQQKNVSCETLQTQTSKPLETLPVAPLDIEVLTPDSRDQSKLDAQRQNITERTAVLAELLNSLGLRMYQALSSKQPSTNTLLSPVNMYGSLVTLYLGASKKTARPFQLLLGLSSDTDREDCVSLVDGHKVLKTLQSINSLVDDGPQDEITTQVWAFTRQDVQLSEDFIQGTQDFSDKSFIRSVDFSKPQEAEQLVNNFVEKTSDGKVKGIFKDLNSSSDLLFVTSFNFQGNWKTAFQPERTSLQEFHVDETTTVMAPLMTHTGQYHYLNDKVRRCTVVKLSLSKRSYMLLVLPHEGANLHDIESRLHTDMSDWHQSFQEGLLELSLPKFSMSSVTDLHDLLTNMDPEIEAQLLGSQADFSQLSNIKPFTIDKAVNKVLFEMSEEGAEPQDKIQEAGIPLKLSINRPFFFSVIEGESNAILMLGKITNPTL</sequence>
<keyword evidence="7" id="KW-0838">Vasoactive</keyword>
<comment type="caution">
    <text evidence="18">The sequence shown here is derived from an EMBL/GenBank/DDBJ whole genome shotgun (WGS) entry which is preliminary data.</text>
</comment>
<evidence type="ECO:0000256" key="10">
    <source>
        <dbReference type="ARBA" id="ARBA00023322"/>
    </source>
</evidence>
<dbReference type="AlphaFoldDB" id="A0AAD3N3B1"/>
<dbReference type="Proteomes" id="UP001279410">
    <property type="component" value="Unassembled WGS sequence"/>
</dbReference>
<keyword evidence="6" id="KW-0732">Signal</keyword>
<evidence type="ECO:0000256" key="13">
    <source>
        <dbReference type="ARBA" id="ARBA00033182"/>
    </source>
</evidence>
<dbReference type="InterPro" id="IPR036186">
    <property type="entry name" value="Serpin_sf"/>
</dbReference>
<dbReference type="InterPro" id="IPR023795">
    <property type="entry name" value="Serpin_CS"/>
</dbReference>
<evidence type="ECO:0000256" key="16">
    <source>
        <dbReference type="SAM" id="MobiDB-lite"/>
    </source>
</evidence>
<evidence type="ECO:0000256" key="3">
    <source>
        <dbReference type="ARBA" id="ARBA00009500"/>
    </source>
</evidence>
<evidence type="ECO:0000256" key="14">
    <source>
        <dbReference type="ARBA" id="ARBA00046068"/>
    </source>
</evidence>
<comment type="function">
    <text evidence="11">Stimulates aldosterone release.</text>
</comment>
<evidence type="ECO:0000256" key="12">
    <source>
        <dbReference type="ARBA" id="ARBA00029391"/>
    </source>
</evidence>
<dbReference type="PRINTS" id="PR00654">
    <property type="entry name" value="ANGIOTENSNGN"/>
</dbReference>
<evidence type="ECO:0000313" key="18">
    <source>
        <dbReference type="EMBL" id="GLD64009.1"/>
    </source>
</evidence>
<feature type="region of interest" description="Disordered" evidence="16">
    <location>
        <begin position="100"/>
        <end position="121"/>
    </location>
</feature>
<organism evidence="18 19">
    <name type="scientific">Lates japonicus</name>
    <name type="common">Japanese lates</name>
    <dbReference type="NCBI Taxonomy" id="270547"/>
    <lineage>
        <taxon>Eukaryota</taxon>
        <taxon>Metazoa</taxon>
        <taxon>Chordata</taxon>
        <taxon>Craniata</taxon>
        <taxon>Vertebrata</taxon>
        <taxon>Euteleostomi</taxon>
        <taxon>Actinopterygii</taxon>
        <taxon>Neopterygii</taxon>
        <taxon>Teleostei</taxon>
        <taxon>Neoteleostei</taxon>
        <taxon>Acanthomorphata</taxon>
        <taxon>Carangaria</taxon>
        <taxon>Carangaria incertae sedis</taxon>
        <taxon>Centropomidae</taxon>
        <taxon>Lates</taxon>
    </lineage>
</organism>
<evidence type="ECO:0000256" key="1">
    <source>
        <dbReference type="ARBA" id="ARBA00002747"/>
    </source>
</evidence>
<evidence type="ECO:0000256" key="11">
    <source>
        <dbReference type="ARBA" id="ARBA00029380"/>
    </source>
</evidence>
<dbReference type="PROSITE" id="PS00284">
    <property type="entry name" value="SERPIN"/>
    <property type="match status" value="1"/>
</dbReference>
<dbReference type="InterPro" id="IPR000215">
    <property type="entry name" value="Serpin_fam"/>
</dbReference>
<comment type="function">
    <text evidence="1">Essential component of the renin-angiotensin system (RAS), a potent regulator of blood pressure, body fluid and electrolyte homeostasis.</text>
</comment>
<dbReference type="PANTHER" id="PTHR11461">
    <property type="entry name" value="SERINE PROTEASE INHIBITOR, SERPIN"/>
    <property type="match status" value="1"/>
</dbReference>
<evidence type="ECO:0000256" key="6">
    <source>
        <dbReference type="ARBA" id="ARBA00022729"/>
    </source>
</evidence>
<dbReference type="InterPro" id="IPR023796">
    <property type="entry name" value="Serpin_dom"/>
</dbReference>
<dbReference type="GO" id="GO:0003081">
    <property type="term" value="P:regulation of systemic arterial blood pressure by renin-angiotensin"/>
    <property type="evidence" value="ECO:0007669"/>
    <property type="project" value="InterPro"/>
</dbReference>
<evidence type="ECO:0000256" key="5">
    <source>
        <dbReference type="ARBA" id="ARBA00022525"/>
    </source>
</evidence>
<dbReference type="GO" id="GO:0042310">
    <property type="term" value="P:vasoconstriction"/>
    <property type="evidence" value="ECO:0007669"/>
    <property type="project" value="UniProtKB-KW"/>
</dbReference>
<name>A0AAD3N3B1_LATJO</name>
<evidence type="ECO:0000256" key="8">
    <source>
        <dbReference type="ARBA" id="ARBA00023157"/>
    </source>
</evidence>
<accession>A0AAD3N3B1</accession>
<dbReference type="SUPFAM" id="SSF56574">
    <property type="entry name" value="Serpins"/>
    <property type="match status" value="1"/>
</dbReference>
<keyword evidence="10" id="KW-0839">Vasoconstrictor</keyword>
<feature type="compositionally biased region" description="Polar residues" evidence="16">
    <location>
        <begin position="100"/>
        <end position="113"/>
    </location>
</feature>
<evidence type="ECO:0000256" key="2">
    <source>
        <dbReference type="ARBA" id="ARBA00004613"/>
    </source>
</evidence>
<dbReference type="InterPro" id="IPR042185">
    <property type="entry name" value="Serpin_sf_2"/>
</dbReference>
<dbReference type="Pfam" id="PF00079">
    <property type="entry name" value="Serpin"/>
    <property type="match status" value="1"/>
</dbReference>
<dbReference type="PANTHER" id="PTHR11461:SF13">
    <property type="entry name" value="ANGIOTENSINOGEN"/>
    <property type="match status" value="1"/>
</dbReference>
<evidence type="ECO:0000256" key="4">
    <source>
        <dbReference type="ARBA" id="ARBA00015105"/>
    </source>
</evidence>
<evidence type="ECO:0000256" key="15">
    <source>
        <dbReference type="RuleBase" id="RU000411"/>
    </source>
</evidence>
<keyword evidence="9" id="KW-0325">Glycoprotein</keyword>
<gene>
    <name evidence="18" type="ORF">AKAME5_001557500</name>
</gene>
<keyword evidence="19" id="KW-1185">Reference proteome</keyword>
<dbReference type="GO" id="GO:0042981">
    <property type="term" value="P:regulation of apoptotic process"/>
    <property type="evidence" value="ECO:0007669"/>
    <property type="project" value="TreeGrafter"/>
</dbReference>
<proteinExistence type="inferred from homology"/>